<evidence type="ECO:0000313" key="2">
    <source>
        <dbReference type="EMBL" id="MPC47014.1"/>
    </source>
</evidence>
<name>A0A5B7FRL3_PORTR</name>
<evidence type="ECO:0000313" key="3">
    <source>
        <dbReference type="Proteomes" id="UP000324222"/>
    </source>
</evidence>
<sequence length="99" mass="10659">MPFHFAHKKFFLPQQPLLKEDENGGGTGGGDEAAAAVVELVLLGYRSPSPRRVSEGLADRETVLASLFDAQRISGAPARPSPRLALAMQPRNSEEVMSN</sequence>
<protein>
    <submittedName>
        <fullName evidence="2">Uncharacterized protein</fullName>
    </submittedName>
</protein>
<dbReference type="EMBL" id="VSRR010007499">
    <property type="protein sequence ID" value="MPC47014.1"/>
    <property type="molecule type" value="Genomic_DNA"/>
</dbReference>
<evidence type="ECO:0000256" key="1">
    <source>
        <dbReference type="SAM" id="MobiDB-lite"/>
    </source>
</evidence>
<organism evidence="2 3">
    <name type="scientific">Portunus trituberculatus</name>
    <name type="common">Swimming crab</name>
    <name type="synonym">Neptunus trituberculatus</name>
    <dbReference type="NCBI Taxonomy" id="210409"/>
    <lineage>
        <taxon>Eukaryota</taxon>
        <taxon>Metazoa</taxon>
        <taxon>Ecdysozoa</taxon>
        <taxon>Arthropoda</taxon>
        <taxon>Crustacea</taxon>
        <taxon>Multicrustacea</taxon>
        <taxon>Malacostraca</taxon>
        <taxon>Eumalacostraca</taxon>
        <taxon>Eucarida</taxon>
        <taxon>Decapoda</taxon>
        <taxon>Pleocyemata</taxon>
        <taxon>Brachyura</taxon>
        <taxon>Eubrachyura</taxon>
        <taxon>Portunoidea</taxon>
        <taxon>Portunidae</taxon>
        <taxon>Portuninae</taxon>
        <taxon>Portunus</taxon>
    </lineage>
</organism>
<proteinExistence type="predicted"/>
<reference evidence="2 3" key="1">
    <citation type="submission" date="2019-05" db="EMBL/GenBank/DDBJ databases">
        <title>Another draft genome of Portunus trituberculatus and its Hox gene families provides insights of decapod evolution.</title>
        <authorList>
            <person name="Jeong J.-H."/>
            <person name="Song I."/>
            <person name="Kim S."/>
            <person name="Choi T."/>
            <person name="Kim D."/>
            <person name="Ryu S."/>
            <person name="Kim W."/>
        </authorList>
    </citation>
    <scope>NUCLEOTIDE SEQUENCE [LARGE SCALE GENOMIC DNA]</scope>
    <source>
        <tissue evidence="2">Muscle</tissue>
    </source>
</reference>
<keyword evidence="3" id="KW-1185">Reference proteome</keyword>
<comment type="caution">
    <text evidence="2">The sequence shown here is derived from an EMBL/GenBank/DDBJ whole genome shotgun (WGS) entry which is preliminary data.</text>
</comment>
<gene>
    <name evidence="2" type="ORF">E2C01_040748</name>
</gene>
<feature type="region of interest" description="Disordered" evidence="1">
    <location>
        <begin position="76"/>
        <end position="99"/>
    </location>
</feature>
<feature type="compositionally biased region" description="Low complexity" evidence="1">
    <location>
        <begin position="76"/>
        <end position="87"/>
    </location>
</feature>
<dbReference type="Proteomes" id="UP000324222">
    <property type="component" value="Unassembled WGS sequence"/>
</dbReference>
<dbReference type="AlphaFoldDB" id="A0A5B7FRL3"/>
<accession>A0A5B7FRL3</accession>